<reference evidence="8 9" key="1">
    <citation type="submission" date="2011-05" db="EMBL/GenBank/DDBJ databases">
        <title>Whole genome sequence of Microlunatus phosphovorus NM-1.</title>
        <authorList>
            <person name="Hosoyama A."/>
            <person name="Sasaki K."/>
            <person name="Harada T."/>
            <person name="Igarashi R."/>
            <person name="Kawakoshi A."/>
            <person name="Sasagawa M."/>
            <person name="Fukada J."/>
            <person name="Nakamura S."/>
            <person name="Katano Y."/>
            <person name="Hanada S."/>
            <person name="Kamagata Y."/>
            <person name="Nakamura N."/>
            <person name="Yamazaki S."/>
            <person name="Fujita N."/>
        </authorList>
    </citation>
    <scope>NUCLEOTIDE SEQUENCE [LARGE SCALE GENOMIC DNA]</scope>
    <source>
        <strain evidence="9">ATCC 700054 / DSM 10555 / JCM 9379 / NBRC 101784 / NCIMB 13414 / VKM Ac-1990 / NM-1</strain>
    </source>
</reference>
<evidence type="ECO:0000256" key="1">
    <source>
        <dbReference type="ARBA" id="ARBA00005791"/>
    </source>
</evidence>
<sequence length="257" mass="27553">MTMSNKTRAQRLRLEQERLAKEAQEAREKRIRTIVMISVVGVVALALVGVVVWTVLGAKRGQEPVAAAQIAEIGAVQGRTLVVGQQDAPVTLDVYQDYMCPYCGQFERANRADLQQLVDDGSARLVIHPLAFLDAQSAGTNYSSRAANAAVTVAQYQPDKLLAYNAILYDRQPAEGSEGLSNEQLAELARAVGVDDATIQRFGADETTAFVAWLTDAAFRNDGIKGTPTVKINGKIFGGDLYSAGPLKAAVLDAKGS</sequence>
<dbReference type="PANTHER" id="PTHR13887">
    <property type="entry name" value="GLUTATHIONE S-TRANSFERASE KAPPA"/>
    <property type="match status" value="1"/>
</dbReference>
<evidence type="ECO:0000256" key="4">
    <source>
        <dbReference type="ARBA" id="ARBA00023157"/>
    </source>
</evidence>
<keyword evidence="6" id="KW-1133">Transmembrane helix</keyword>
<dbReference type="GO" id="GO:0016491">
    <property type="term" value="F:oxidoreductase activity"/>
    <property type="evidence" value="ECO:0007669"/>
    <property type="project" value="UniProtKB-KW"/>
</dbReference>
<dbReference type="Gene3D" id="3.40.30.10">
    <property type="entry name" value="Glutaredoxin"/>
    <property type="match status" value="1"/>
</dbReference>
<evidence type="ECO:0000256" key="6">
    <source>
        <dbReference type="SAM" id="Phobius"/>
    </source>
</evidence>
<proteinExistence type="inferred from homology"/>
<name>F5XEV2_MICPN</name>
<organism evidence="8 9">
    <name type="scientific">Microlunatus phosphovorus (strain ATCC 700054 / DSM 10555 / JCM 9379 / NBRC 101784 / NCIMB 13414 / VKM Ac-1990 / NM-1)</name>
    <dbReference type="NCBI Taxonomy" id="1032480"/>
    <lineage>
        <taxon>Bacteria</taxon>
        <taxon>Bacillati</taxon>
        <taxon>Actinomycetota</taxon>
        <taxon>Actinomycetes</taxon>
        <taxon>Propionibacteriales</taxon>
        <taxon>Propionibacteriaceae</taxon>
        <taxon>Microlunatus</taxon>
    </lineage>
</organism>
<dbReference type="KEGG" id="mph:MLP_23040"/>
<keyword evidence="5" id="KW-0676">Redox-active center</keyword>
<keyword evidence="4" id="KW-1015">Disulfide bond</keyword>
<dbReference type="InterPro" id="IPR036249">
    <property type="entry name" value="Thioredoxin-like_sf"/>
</dbReference>
<feature type="transmembrane region" description="Helical" evidence="6">
    <location>
        <begin position="34"/>
        <end position="56"/>
    </location>
</feature>
<gene>
    <name evidence="8" type="ordered locus">MLP_23040</name>
</gene>
<comment type="similarity">
    <text evidence="1">Belongs to the thioredoxin family. DsbA subfamily.</text>
</comment>
<keyword evidence="2" id="KW-0732">Signal</keyword>
<evidence type="ECO:0000256" key="3">
    <source>
        <dbReference type="ARBA" id="ARBA00023002"/>
    </source>
</evidence>
<dbReference type="OrthoDB" id="117402at2"/>
<dbReference type="AlphaFoldDB" id="F5XEV2"/>
<keyword evidence="9" id="KW-1185">Reference proteome</keyword>
<accession>F5XEV2</accession>
<evidence type="ECO:0000259" key="7">
    <source>
        <dbReference type="Pfam" id="PF13462"/>
    </source>
</evidence>
<feature type="domain" description="Thioredoxin-like fold" evidence="7">
    <location>
        <begin position="79"/>
        <end position="240"/>
    </location>
</feature>
<evidence type="ECO:0000256" key="2">
    <source>
        <dbReference type="ARBA" id="ARBA00022729"/>
    </source>
</evidence>
<dbReference type="HOGENOM" id="CLU_000288_47_3_11"/>
<dbReference type="eggNOG" id="COG1651">
    <property type="taxonomic scope" value="Bacteria"/>
</dbReference>
<dbReference type="Proteomes" id="UP000007947">
    <property type="component" value="Chromosome"/>
</dbReference>
<evidence type="ECO:0000313" key="9">
    <source>
        <dbReference type="Proteomes" id="UP000007947"/>
    </source>
</evidence>
<dbReference type="STRING" id="1032480.MLP_23040"/>
<protein>
    <submittedName>
        <fullName evidence="8">Putative oxidoreductase</fullName>
    </submittedName>
</protein>
<dbReference type="SUPFAM" id="SSF52833">
    <property type="entry name" value="Thioredoxin-like"/>
    <property type="match status" value="1"/>
</dbReference>
<evidence type="ECO:0000313" key="8">
    <source>
        <dbReference type="EMBL" id="BAK35318.1"/>
    </source>
</evidence>
<dbReference type="Pfam" id="PF13462">
    <property type="entry name" value="Thioredoxin_4"/>
    <property type="match status" value="1"/>
</dbReference>
<evidence type="ECO:0000256" key="5">
    <source>
        <dbReference type="ARBA" id="ARBA00023284"/>
    </source>
</evidence>
<dbReference type="PANTHER" id="PTHR13887:SF14">
    <property type="entry name" value="DISULFIDE BOND FORMATION PROTEIN D"/>
    <property type="match status" value="1"/>
</dbReference>
<dbReference type="EMBL" id="AP012204">
    <property type="protein sequence ID" value="BAK35318.1"/>
    <property type="molecule type" value="Genomic_DNA"/>
</dbReference>
<keyword evidence="6" id="KW-0472">Membrane</keyword>
<dbReference type="InterPro" id="IPR012336">
    <property type="entry name" value="Thioredoxin-like_fold"/>
</dbReference>
<keyword evidence="3" id="KW-0560">Oxidoreductase</keyword>
<keyword evidence="6" id="KW-0812">Transmembrane</keyword>